<protein>
    <submittedName>
        <fullName evidence="1">Uncharacterized protein</fullName>
    </submittedName>
</protein>
<reference evidence="1 2" key="1">
    <citation type="journal article" date="2023" name="Plants (Basel)">
        <title>Bridging the Gap: Combining Genomics and Transcriptomics Approaches to Understand Stylosanthes scabra, an Orphan Legume from the Brazilian Caatinga.</title>
        <authorList>
            <person name="Ferreira-Neto J.R.C."/>
            <person name="da Silva M.D."/>
            <person name="Binneck E."/>
            <person name="de Melo N.F."/>
            <person name="da Silva R.H."/>
            <person name="de Melo A.L.T.M."/>
            <person name="Pandolfi V."/>
            <person name="Bustamante F.O."/>
            <person name="Brasileiro-Vidal A.C."/>
            <person name="Benko-Iseppon A.M."/>
        </authorList>
    </citation>
    <scope>NUCLEOTIDE SEQUENCE [LARGE SCALE GENOMIC DNA]</scope>
    <source>
        <tissue evidence="1">Leaves</tissue>
    </source>
</reference>
<dbReference type="Proteomes" id="UP001341840">
    <property type="component" value="Unassembled WGS sequence"/>
</dbReference>
<name>A0ABU6ZIT9_9FABA</name>
<proteinExistence type="predicted"/>
<sequence>MTVMYKGTTLLQSGEAKRINRKRRKRSNFSWTSNLRPNSVFDGGGLSEAPTLQRWVVAAGCNHNNLPRNELQWKTKHATSLELSPLFDKTDIGLDLTMPADVRSITIFIIPAKTLANFVI</sequence>
<comment type="caution">
    <text evidence="1">The sequence shown here is derived from an EMBL/GenBank/DDBJ whole genome shotgun (WGS) entry which is preliminary data.</text>
</comment>
<dbReference type="EMBL" id="JASCZI010272361">
    <property type="protein sequence ID" value="MED6221869.1"/>
    <property type="molecule type" value="Genomic_DNA"/>
</dbReference>
<accession>A0ABU6ZIT9</accession>
<evidence type="ECO:0000313" key="2">
    <source>
        <dbReference type="Proteomes" id="UP001341840"/>
    </source>
</evidence>
<keyword evidence="2" id="KW-1185">Reference proteome</keyword>
<organism evidence="1 2">
    <name type="scientific">Stylosanthes scabra</name>
    <dbReference type="NCBI Taxonomy" id="79078"/>
    <lineage>
        <taxon>Eukaryota</taxon>
        <taxon>Viridiplantae</taxon>
        <taxon>Streptophyta</taxon>
        <taxon>Embryophyta</taxon>
        <taxon>Tracheophyta</taxon>
        <taxon>Spermatophyta</taxon>
        <taxon>Magnoliopsida</taxon>
        <taxon>eudicotyledons</taxon>
        <taxon>Gunneridae</taxon>
        <taxon>Pentapetalae</taxon>
        <taxon>rosids</taxon>
        <taxon>fabids</taxon>
        <taxon>Fabales</taxon>
        <taxon>Fabaceae</taxon>
        <taxon>Papilionoideae</taxon>
        <taxon>50 kb inversion clade</taxon>
        <taxon>dalbergioids sensu lato</taxon>
        <taxon>Dalbergieae</taxon>
        <taxon>Pterocarpus clade</taxon>
        <taxon>Stylosanthes</taxon>
    </lineage>
</organism>
<gene>
    <name evidence="1" type="ORF">PIB30_058895</name>
</gene>
<evidence type="ECO:0000313" key="1">
    <source>
        <dbReference type="EMBL" id="MED6221869.1"/>
    </source>
</evidence>